<evidence type="ECO:0000259" key="6">
    <source>
        <dbReference type="Pfam" id="PF11897"/>
    </source>
</evidence>
<dbReference type="NCBIfam" id="TIGR02094">
    <property type="entry name" value="more_P_ylases"/>
    <property type="match status" value="1"/>
</dbReference>
<keyword evidence="8" id="KW-1185">Reference proteome</keyword>
<dbReference type="InterPro" id="IPR052182">
    <property type="entry name" value="Glycogen/Maltodextrin_Phosph"/>
</dbReference>
<evidence type="ECO:0000256" key="2">
    <source>
        <dbReference type="ARBA" id="ARBA00006047"/>
    </source>
</evidence>
<evidence type="ECO:0000256" key="3">
    <source>
        <dbReference type="ARBA" id="ARBA00022533"/>
    </source>
</evidence>
<dbReference type="OrthoDB" id="9760804at2"/>
<organism evidence="7 8">
    <name type="scientific">Labilibaculum antarcticum</name>
    <dbReference type="NCBI Taxonomy" id="1717717"/>
    <lineage>
        <taxon>Bacteria</taxon>
        <taxon>Pseudomonadati</taxon>
        <taxon>Bacteroidota</taxon>
        <taxon>Bacteroidia</taxon>
        <taxon>Marinilabiliales</taxon>
        <taxon>Marinifilaceae</taxon>
        <taxon>Labilibaculum</taxon>
    </lineage>
</organism>
<sequence>MNNRDITPDFVFEVSWEVCNKVGGIHTVISTKALSLKPLFNDQIIYIGPDFKIAEHREKEFQEDENLFPEWKEKLIAEGLLVRIGRWKIAGNPLVILIDFSCLESQKDLIYSKLWEIYRVESLYGHDDYRDAALFGYASGRVIESFVEYKDLPKNKIVAQFHEWMSGAGLLYLKYKAPDIATIFTTHASMLGRVLASNYENLYDNLLNFNPIEKPRQYNVTAKCSMEKCVALAADCTSTVSDITARECKQFHGRAIDVVMPNGFEDEFVPELAELEITRQESKKSFKKVAESLLGYEIQADTLFLGTGGRYEYKNKGIDVFLEALAKLNENKYLDRDIVVFFLIPGDQRGARKDLQENLAKYPDRNPLVSPFSTHYLGNVDHDEILNKIKSLGFTNSLTERIKVIFVPTYLDGMDGIFNKSYYELLMGLDLSVFPSYYEPWGYTPMESVAFSVPTITTSLAGFGQWVRMIGEAGKGGVAVVERNDSNRKEVVENISSQIFNFSTKSVDDILRCRENASSIAKRTLWKNFIENYYRAYEIAIKNNMEKENDASVHVEVENHLNVQRSNNINWRKLIIETNLPKELLGLEKLSKNLWWCWNYKAIDLYQSIDPKLWHTCNKNPILLLKQVSSSRLKELAEDATFMKNYSDVFKQFNDYMAVKPTEGQAKIAYFSMEYGLNNNLKIYSGGLGILAGDYLKEASDSNVDMVAIGFMYRFGYFNQHLSINGEQLVELSEQKFSQLPISRVRDRSGMEKNISFSLEGRTVVAKIWQVKVGRISLYLLDTETSMNEEQDRSLTHQLYGGDWDHRIKQEILLGLGGIKTLEALNIQPDLYHCNEGHAALINVERLINLISEGYKYEVALEIVRASSLFTTHTPVPAGHDTFSPDMIRHYLSYVPGKLSLGWDQFLALGRVNPLDYNEKFSMSNLAANTSVAMNGVSMLHGKISQEMFNNLYSGYFPEELHIGYVTNGVHYPSWTAKEWMTLHEEEFDKEFKNDLSNKEYWKKIYDVPDEKIWAIKNVLRKKLIDFAKDRFQKNWVKRYEDPRSLVETMDSIDENALTIGFARRFATYKRAHLLFSDIDRLSELLNNPERPVQFIFAGKAHPADKAGQDLIKQIVAISRRPQFEGKILFLENYDMELGQRLVKGVDIWMNTPTRPLEASGTSGEKAVMNGVLNFSVLDGWWLEGYREGAGWALSEQRTYENQDFQDELDAQTIYSMFENDIIPLYYKRDENNIPVDWIQYIKKCIAEIAPEYTTKRMIDDYKDRFYTKMYQRVTKTKENDYKILKDIVKWKQKILVSWEKIEVVSVDAPSTPKHKYLSGENYHVEVALDLKDLVEEKICVELVIRASMDTQNPGPIRTEQLVMDHKVDSLAFYRLDLVLNDPGIFDFGLRMYPFNDNLPHRQDFNYVKWI</sequence>
<evidence type="ECO:0000256" key="5">
    <source>
        <dbReference type="ARBA" id="ARBA00022679"/>
    </source>
</evidence>
<dbReference type="KEGG" id="mbas:ALGA_3659"/>
<evidence type="ECO:0000313" key="8">
    <source>
        <dbReference type="Proteomes" id="UP000218267"/>
    </source>
</evidence>
<reference evidence="8" key="2">
    <citation type="journal article" date="2020" name="Antonie Van Leeuwenhoek">
        <title>Labilibaculum antarcticum sp. nov., a novel facultative anaerobic, psychrotorelant bacterium isolated from marine sediment of Antarctica.</title>
        <authorList>
            <person name="Watanabe M."/>
            <person name="Kojima H."/>
            <person name="Fukui M."/>
        </authorList>
    </citation>
    <scope>NUCLEOTIDE SEQUENCE [LARGE SCALE GENOMIC DNA]</scope>
    <source>
        <strain evidence="8">SPP2</strain>
    </source>
</reference>
<dbReference type="InterPro" id="IPR008631">
    <property type="entry name" value="Glycogen_synth"/>
</dbReference>
<name>A0A1Y1CRT3_9BACT</name>
<dbReference type="Pfam" id="PF11897">
    <property type="entry name" value="DUF3417"/>
    <property type="match status" value="1"/>
</dbReference>
<dbReference type="InterPro" id="IPR000811">
    <property type="entry name" value="Glyco_trans_35"/>
</dbReference>
<comment type="similarity">
    <text evidence="2">Belongs to the glycogen phosphorylase family.</text>
</comment>
<keyword evidence="3" id="KW-0021">Allosteric enzyme</keyword>
<dbReference type="PANTHER" id="PTHR42655">
    <property type="entry name" value="GLYCOGEN PHOSPHORYLASE"/>
    <property type="match status" value="1"/>
</dbReference>
<keyword evidence="4" id="KW-0328">Glycosyltransferase</keyword>
<gene>
    <name evidence="7" type="ORF">ALGA_3659</name>
</gene>
<dbReference type="EMBL" id="AP018042">
    <property type="protein sequence ID" value="BAX81951.1"/>
    <property type="molecule type" value="Genomic_DNA"/>
</dbReference>
<dbReference type="InterPro" id="IPR024517">
    <property type="entry name" value="Glycogen_phosphorylase_DUF3417"/>
</dbReference>
<dbReference type="GO" id="GO:0030170">
    <property type="term" value="F:pyridoxal phosphate binding"/>
    <property type="evidence" value="ECO:0007669"/>
    <property type="project" value="InterPro"/>
</dbReference>
<evidence type="ECO:0000256" key="1">
    <source>
        <dbReference type="ARBA" id="ARBA00001275"/>
    </source>
</evidence>
<dbReference type="InterPro" id="IPR011834">
    <property type="entry name" value="Agluc_phsphrylas"/>
</dbReference>
<dbReference type="GO" id="GO:0004373">
    <property type="term" value="F:alpha-1,4-glucan glucosyltransferase (UDP-glucose donor) activity"/>
    <property type="evidence" value="ECO:0007669"/>
    <property type="project" value="InterPro"/>
</dbReference>
<dbReference type="SUPFAM" id="SSF53756">
    <property type="entry name" value="UDP-Glycosyltransferase/glycogen phosphorylase"/>
    <property type="match status" value="2"/>
</dbReference>
<proteinExistence type="inferred from homology"/>
<dbReference type="Proteomes" id="UP000218267">
    <property type="component" value="Chromosome"/>
</dbReference>
<keyword evidence="5" id="KW-0808">Transferase</keyword>
<feature type="domain" description="DUF3417" evidence="6">
    <location>
        <begin position="580"/>
        <end position="681"/>
    </location>
</feature>
<dbReference type="GO" id="GO:0008184">
    <property type="term" value="F:glycogen phosphorylase activity"/>
    <property type="evidence" value="ECO:0007669"/>
    <property type="project" value="InterPro"/>
</dbReference>
<accession>A0A1Y1CRT3</accession>
<dbReference type="Pfam" id="PF00343">
    <property type="entry name" value="Phosphorylase"/>
    <property type="match status" value="1"/>
</dbReference>
<evidence type="ECO:0000313" key="7">
    <source>
        <dbReference type="EMBL" id="BAX81951.1"/>
    </source>
</evidence>
<dbReference type="PANTHER" id="PTHR42655:SF1">
    <property type="entry name" value="GLYCOGEN PHOSPHORYLASE"/>
    <property type="match status" value="1"/>
</dbReference>
<dbReference type="RefSeq" id="WP_096433755.1">
    <property type="nucleotide sequence ID" value="NZ_AP018042.1"/>
</dbReference>
<protein>
    <submittedName>
        <fullName evidence="7">Alpha-glucan phosphorylase</fullName>
    </submittedName>
</protein>
<dbReference type="Gene3D" id="3.40.50.2000">
    <property type="entry name" value="Glycogen Phosphorylase B"/>
    <property type="match status" value="4"/>
</dbReference>
<evidence type="ECO:0000256" key="4">
    <source>
        <dbReference type="ARBA" id="ARBA00022676"/>
    </source>
</evidence>
<dbReference type="GO" id="GO:0005978">
    <property type="term" value="P:glycogen biosynthetic process"/>
    <property type="evidence" value="ECO:0007669"/>
    <property type="project" value="InterPro"/>
</dbReference>
<reference evidence="7 8" key="1">
    <citation type="journal article" date="2018" name="Mar. Genomics">
        <title>Complete genome sequence of Marinifilaceae bacterium strain SPP2, isolated from the Antarctic marine sediment.</title>
        <authorList>
            <person name="Watanabe M."/>
            <person name="Kojima H."/>
            <person name="Fukui M."/>
        </authorList>
    </citation>
    <scope>NUCLEOTIDE SEQUENCE [LARGE SCALE GENOMIC DNA]</scope>
    <source>
        <strain evidence="7 8">SPP2</strain>
    </source>
</reference>
<comment type="catalytic activity">
    <reaction evidence="1">
        <text>[(1-&gt;4)-alpha-D-glucosyl](n) + phosphate = [(1-&gt;4)-alpha-D-glucosyl](n-1) + alpha-D-glucose 1-phosphate</text>
        <dbReference type="Rhea" id="RHEA:41732"/>
        <dbReference type="Rhea" id="RHEA-COMP:9584"/>
        <dbReference type="Rhea" id="RHEA-COMP:9586"/>
        <dbReference type="ChEBI" id="CHEBI:15444"/>
        <dbReference type="ChEBI" id="CHEBI:43474"/>
        <dbReference type="ChEBI" id="CHEBI:58601"/>
        <dbReference type="EC" id="2.4.1.1"/>
    </reaction>
</comment>
<dbReference type="Pfam" id="PF05693">
    <property type="entry name" value="Glycogen_syn"/>
    <property type="match status" value="2"/>
</dbReference>